<name>A0A1H1VL97_9ACTN</name>
<organism evidence="1 2">
    <name type="scientific">Nocardioides scoriae</name>
    <dbReference type="NCBI Taxonomy" id="642780"/>
    <lineage>
        <taxon>Bacteria</taxon>
        <taxon>Bacillati</taxon>
        <taxon>Actinomycetota</taxon>
        <taxon>Actinomycetes</taxon>
        <taxon>Propionibacteriales</taxon>
        <taxon>Nocardioidaceae</taxon>
        <taxon>Nocardioides</taxon>
    </lineage>
</organism>
<evidence type="ECO:0000313" key="1">
    <source>
        <dbReference type="EMBL" id="SDS85056.1"/>
    </source>
</evidence>
<gene>
    <name evidence="1" type="ORF">SAMN04488570_2857</name>
</gene>
<dbReference type="AlphaFoldDB" id="A0A1H1VL97"/>
<reference evidence="2" key="1">
    <citation type="submission" date="2016-10" db="EMBL/GenBank/DDBJ databases">
        <authorList>
            <person name="Varghese N."/>
            <person name="Submissions S."/>
        </authorList>
    </citation>
    <scope>NUCLEOTIDE SEQUENCE [LARGE SCALE GENOMIC DNA]</scope>
    <source>
        <strain evidence="2">DSM 22127</strain>
    </source>
</reference>
<sequence length="167" mass="18488">MSVVTGSISVVSERDDGMCEGPEGLEVDPATGYLPSPVPSDRRLWPGERPFTAFGHLGVDMLDLRVFDQDVWWVSRVGEPHRLGAMSEEYVENVIAFLVECAETYFVETQRRWFIQTMGDQLLFGEPGADVLAVAAGAPVWSDLDAITWLESTPLMRALRSRLAGRG</sequence>
<accession>A0A1H1VL97</accession>
<dbReference type="EMBL" id="LT629757">
    <property type="protein sequence ID" value="SDS85056.1"/>
    <property type="molecule type" value="Genomic_DNA"/>
</dbReference>
<protein>
    <submittedName>
        <fullName evidence="1">Uncharacterized protein</fullName>
    </submittedName>
</protein>
<dbReference type="Proteomes" id="UP000198859">
    <property type="component" value="Chromosome I"/>
</dbReference>
<evidence type="ECO:0000313" key="2">
    <source>
        <dbReference type="Proteomes" id="UP000198859"/>
    </source>
</evidence>
<keyword evidence="2" id="KW-1185">Reference proteome</keyword>
<proteinExistence type="predicted"/>